<dbReference type="AlphaFoldDB" id="A0A0H2R7K5"/>
<dbReference type="InParanoid" id="A0A0H2R7K5"/>
<keyword evidence="1" id="KW-0472">Membrane</keyword>
<name>A0A0H2R7K5_9AGAM</name>
<feature type="domain" description="DUF6533" evidence="2">
    <location>
        <begin position="68"/>
        <end position="106"/>
    </location>
</feature>
<keyword evidence="4" id="KW-1185">Reference proteome</keyword>
<proteinExistence type="predicted"/>
<evidence type="ECO:0000313" key="3">
    <source>
        <dbReference type="EMBL" id="KLO07854.1"/>
    </source>
</evidence>
<organism evidence="3 4">
    <name type="scientific">Schizopora paradoxa</name>
    <dbReference type="NCBI Taxonomy" id="27342"/>
    <lineage>
        <taxon>Eukaryota</taxon>
        <taxon>Fungi</taxon>
        <taxon>Dikarya</taxon>
        <taxon>Basidiomycota</taxon>
        <taxon>Agaricomycotina</taxon>
        <taxon>Agaricomycetes</taxon>
        <taxon>Hymenochaetales</taxon>
        <taxon>Schizoporaceae</taxon>
        <taxon>Schizopora</taxon>
    </lineage>
</organism>
<sequence>MSQDPIHEYKRGPLYSGPLLSDFLVKTKDGLQFNDFSPHYGSRPDRVIQGKSLMNTFMKSILIVPSQYTLLGSYTVVLYDYFLTLNDEINLMWRKRFSLINLLFFVYIRTDITHYASSLLRL</sequence>
<dbReference type="InterPro" id="IPR045340">
    <property type="entry name" value="DUF6533"/>
</dbReference>
<evidence type="ECO:0000259" key="2">
    <source>
        <dbReference type="Pfam" id="PF20151"/>
    </source>
</evidence>
<dbReference type="EMBL" id="KQ086117">
    <property type="protein sequence ID" value="KLO07854.1"/>
    <property type="molecule type" value="Genomic_DNA"/>
</dbReference>
<dbReference type="Pfam" id="PF20151">
    <property type="entry name" value="DUF6533"/>
    <property type="match status" value="1"/>
</dbReference>
<reference evidence="3 4" key="1">
    <citation type="submission" date="2015-04" db="EMBL/GenBank/DDBJ databases">
        <title>Complete genome sequence of Schizopora paradoxa KUC8140, a cosmopolitan wood degrader in East Asia.</title>
        <authorList>
            <consortium name="DOE Joint Genome Institute"/>
            <person name="Min B."/>
            <person name="Park H."/>
            <person name="Jang Y."/>
            <person name="Kim J.-J."/>
            <person name="Kim K.H."/>
            <person name="Pangilinan J."/>
            <person name="Lipzen A."/>
            <person name="Riley R."/>
            <person name="Grigoriev I.V."/>
            <person name="Spatafora J.W."/>
            <person name="Choi I.-G."/>
        </authorList>
    </citation>
    <scope>NUCLEOTIDE SEQUENCE [LARGE SCALE GENOMIC DNA]</scope>
    <source>
        <strain evidence="3 4">KUC8140</strain>
    </source>
</reference>
<evidence type="ECO:0000313" key="4">
    <source>
        <dbReference type="Proteomes" id="UP000053477"/>
    </source>
</evidence>
<feature type="transmembrane region" description="Helical" evidence="1">
    <location>
        <begin position="61"/>
        <end position="79"/>
    </location>
</feature>
<accession>A0A0H2R7K5</accession>
<feature type="transmembrane region" description="Helical" evidence="1">
    <location>
        <begin position="99"/>
        <end position="120"/>
    </location>
</feature>
<evidence type="ECO:0000256" key="1">
    <source>
        <dbReference type="SAM" id="Phobius"/>
    </source>
</evidence>
<dbReference type="Proteomes" id="UP000053477">
    <property type="component" value="Unassembled WGS sequence"/>
</dbReference>
<keyword evidence="1" id="KW-0812">Transmembrane</keyword>
<keyword evidence="1" id="KW-1133">Transmembrane helix</keyword>
<dbReference type="OrthoDB" id="3349377at2759"/>
<gene>
    <name evidence="3" type="ORF">SCHPADRAFT_630465</name>
</gene>
<protein>
    <recommendedName>
        <fullName evidence="2">DUF6533 domain-containing protein</fullName>
    </recommendedName>
</protein>